<accession>A0AAJ0GGV3</accession>
<dbReference type="SUPFAM" id="SSF53474">
    <property type="entry name" value="alpha/beta-Hydrolases"/>
    <property type="match status" value="1"/>
</dbReference>
<keyword evidence="4" id="KW-1185">Reference proteome</keyword>
<sequence length="586" mass="66764">MSRDFAEVKDHHRHSSTTDDNNFTRPKKLIVCCDGTWMNSDDGFVKGSWGQRGKLQTPSNVTRIARAISAEDDSKHPQIVYYQAGVGTGIGMMSHVLGGGTGLGLEENVREAYSFLASNYREKVADRPGVPPDSIFLVGFSRGAYTARSIAGLLGAIGLLKKPAMSHFYEIFTDWIHAGDRKYTPLFFDSYLKHHKDLKIRAPSIELARDQHRLDEYIDEYFKILLAMDLTQEVQIKCIGVWDTVGALGVPVSPLLQKMFFLPSSLRGYRWFDTRLDKHVENAFQALALDERRAPFTPTLWEKRSGSRTNLKQVWFPGSHSNVGGSYADTGIADITLAWMMDNLSGNTSDHSKGFVARDWLKFDDDYLRTSVGCQDPDTSVEHDVYSGWSKGKIYATVYFPMSLTGTKIRGPTRYHGTFYETGKPDSKRLLEDTHERIHSSVRARIDLGGRGIEPNWDQVFPHGLSIQPWLTLAWRRLTGRSPRTYQPQRKDGPLHGWRLVDGHASHLEPNWDIDMSPVESRQISWVYEGDEQSSTREMPEDKLGPFEMQLLQRDQRFAEQIMVSNDSWKWSVRETRRGPRHGHTF</sequence>
<dbReference type="InterPro" id="IPR018712">
    <property type="entry name" value="Tle1-like_cat"/>
</dbReference>
<dbReference type="PANTHER" id="PTHR33840">
    <property type="match status" value="1"/>
</dbReference>
<dbReference type="Proteomes" id="UP001271007">
    <property type="component" value="Unassembled WGS sequence"/>
</dbReference>
<dbReference type="PANTHER" id="PTHR33840:SF1">
    <property type="entry name" value="TLE1 PHOSPHOLIPASE DOMAIN-CONTAINING PROTEIN"/>
    <property type="match status" value="1"/>
</dbReference>
<evidence type="ECO:0000256" key="1">
    <source>
        <dbReference type="SAM" id="MobiDB-lite"/>
    </source>
</evidence>
<feature type="compositionally biased region" description="Basic and acidic residues" evidence="1">
    <location>
        <begin position="1"/>
        <end position="10"/>
    </location>
</feature>
<dbReference type="AlphaFoldDB" id="A0AAJ0GGV3"/>
<evidence type="ECO:0000259" key="2">
    <source>
        <dbReference type="Pfam" id="PF09994"/>
    </source>
</evidence>
<name>A0AAJ0GGV3_9PEZI</name>
<gene>
    <name evidence="3" type="ORF">LTR09_001490</name>
</gene>
<dbReference type="Pfam" id="PF09994">
    <property type="entry name" value="T6SS_Tle1-like_cat"/>
    <property type="match status" value="1"/>
</dbReference>
<protein>
    <recommendedName>
        <fullName evidence="2">T6SS Phospholipase effector Tle1-like catalytic domain-containing protein</fullName>
    </recommendedName>
</protein>
<organism evidence="3 4">
    <name type="scientific">Extremus antarcticus</name>
    <dbReference type="NCBI Taxonomy" id="702011"/>
    <lineage>
        <taxon>Eukaryota</taxon>
        <taxon>Fungi</taxon>
        <taxon>Dikarya</taxon>
        <taxon>Ascomycota</taxon>
        <taxon>Pezizomycotina</taxon>
        <taxon>Dothideomycetes</taxon>
        <taxon>Dothideomycetidae</taxon>
        <taxon>Mycosphaerellales</taxon>
        <taxon>Extremaceae</taxon>
        <taxon>Extremus</taxon>
    </lineage>
</organism>
<comment type="caution">
    <text evidence="3">The sequence shown here is derived from an EMBL/GenBank/DDBJ whole genome shotgun (WGS) entry which is preliminary data.</text>
</comment>
<proteinExistence type="predicted"/>
<dbReference type="EMBL" id="JAWDJX010000003">
    <property type="protein sequence ID" value="KAK3057308.1"/>
    <property type="molecule type" value="Genomic_DNA"/>
</dbReference>
<evidence type="ECO:0000313" key="3">
    <source>
        <dbReference type="EMBL" id="KAK3057308.1"/>
    </source>
</evidence>
<reference evidence="3" key="1">
    <citation type="submission" date="2023-04" db="EMBL/GenBank/DDBJ databases">
        <title>Black Yeasts Isolated from many extreme environments.</title>
        <authorList>
            <person name="Coleine C."/>
            <person name="Stajich J.E."/>
            <person name="Selbmann L."/>
        </authorList>
    </citation>
    <scope>NUCLEOTIDE SEQUENCE</scope>
    <source>
        <strain evidence="3">CCFEE 5312</strain>
    </source>
</reference>
<evidence type="ECO:0000313" key="4">
    <source>
        <dbReference type="Proteomes" id="UP001271007"/>
    </source>
</evidence>
<feature type="domain" description="T6SS Phospholipase effector Tle1-like catalytic" evidence="2">
    <location>
        <begin position="27"/>
        <end position="342"/>
    </location>
</feature>
<dbReference type="InterPro" id="IPR029058">
    <property type="entry name" value="AB_hydrolase_fold"/>
</dbReference>
<feature type="region of interest" description="Disordered" evidence="1">
    <location>
        <begin position="1"/>
        <end position="21"/>
    </location>
</feature>